<dbReference type="Proteomes" id="UP000727962">
    <property type="component" value="Unassembled WGS sequence"/>
</dbReference>
<proteinExistence type="predicted"/>
<dbReference type="EMBL" id="JACOSL010000035">
    <property type="protein sequence ID" value="MBI1756563.1"/>
    <property type="molecule type" value="Genomic_DNA"/>
</dbReference>
<feature type="domain" description="Thioredoxin" evidence="1">
    <location>
        <begin position="4"/>
        <end position="57"/>
    </location>
</feature>
<comment type="caution">
    <text evidence="2">The sequence shown here is derived from an EMBL/GenBank/DDBJ whole genome shotgun (WGS) entry which is preliminary data.</text>
</comment>
<dbReference type="AlphaFoldDB" id="A0A931LSC7"/>
<reference evidence="2" key="1">
    <citation type="submission" date="2020-07" db="EMBL/GenBank/DDBJ databases">
        <title>Huge and variable diversity of episymbiotic CPR bacteria and DPANN archaea in groundwater ecosystems.</title>
        <authorList>
            <person name="He C.Y."/>
            <person name="Keren R."/>
            <person name="Whittaker M."/>
            <person name="Farag I.F."/>
            <person name="Doudna J."/>
            <person name="Cate J.H.D."/>
            <person name="Banfield J.F."/>
        </authorList>
    </citation>
    <scope>NUCLEOTIDE SEQUENCE</scope>
    <source>
        <strain evidence="2">NC_groundwater_17_Pr7_B-0.1um_64_12</strain>
    </source>
</reference>
<accession>A0A931LSC7</accession>
<dbReference type="CDD" id="cd02947">
    <property type="entry name" value="TRX_family"/>
    <property type="match status" value="1"/>
</dbReference>
<sequence>MSRSFVFCKINGEQQPALMGKYSVPGFPTLVFMKPSGQVVHSFSGYRPLDRFLAEMETARQNAAK</sequence>
<dbReference type="SUPFAM" id="SSF52833">
    <property type="entry name" value="Thioredoxin-like"/>
    <property type="match status" value="1"/>
</dbReference>
<dbReference type="Gene3D" id="3.40.30.10">
    <property type="entry name" value="Glutaredoxin"/>
    <property type="match status" value="1"/>
</dbReference>
<name>A0A931LSC7_FIMGI</name>
<evidence type="ECO:0000313" key="2">
    <source>
        <dbReference type="EMBL" id="MBI1756563.1"/>
    </source>
</evidence>
<gene>
    <name evidence="2" type="ORF">HYR64_05595</name>
</gene>
<evidence type="ECO:0000259" key="1">
    <source>
        <dbReference type="Pfam" id="PF00085"/>
    </source>
</evidence>
<dbReference type="InterPro" id="IPR013766">
    <property type="entry name" value="Thioredoxin_domain"/>
</dbReference>
<dbReference type="Pfam" id="PF00085">
    <property type="entry name" value="Thioredoxin"/>
    <property type="match status" value="1"/>
</dbReference>
<dbReference type="InterPro" id="IPR036249">
    <property type="entry name" value="Thioredoxin-like_sf"/>
</dbReference>
<protein>
    <submittedName>
        <fullName evidence="2">Thioredoxin family protein</fullName>
    </submittedName>
</protein>
<organism evidence="2 3">
    <name type="scientific">Fimbriimonas ginsengisoli</name>
    <dbReference type="NCBI Taxonomy" id="1005039"/>
    <lineage>
        <taxon>Bacteria</taxon>
        <taxon>Bacillati</taxon>
        <taxon>Armatimonadota</taxon>
        <taxon>Fimbriimonadia</taxon>
        <taxon>Fimbriimonadales</taxon>
        <taxon>Fimbriimonadaceae</taxon>
        <taxon>Fimbriimonas</taxon>
    </lineage>
</organism>
<evidence type="ECO:0000313" key="3">
    <source>
        <dbReference type="Proteomes" id="UP000727962"/>
    </source>
</evidence>